<dbReference type="SUPFAM" id="SSF52540">
    <property type="entry name" value="P-loop containing nucleoside triphosphate hydrolases"/>
    <property type="match status" value="1"/>
</dbReference>
<keyword evidence="3" id="KW-1185">Reference proteome</keyword>
<sequence>MSSKNTTGKPPVSPTQGQTASAVEVPTVAYCLGPKGGIGKSTVGRLAIDGCLAAGRNVSIVQIDRAPTLPALYPELTTTIAAPSAEDLRADLLASVRVFEPLDHKIEEIVASNGVLVVDVGAGHNTSALLHFVARARFDRHLADKGVKVVALAVTTADNSAMTQTAAMIDDLIQVHPAAEIVPVLNAYGGNFRFTTTSPAHKTFAERIQPAMKGRRHLQLPAVAEGAWPLFESAGMTFIDAVMATDEELMTRLGLSRAMAVAVQADVSDFLGYVWPRLGQIVGFDVERSNG</sequence>
<accession>A0ABX8WFX4</accession>
<reference evidence="2 3" key="1">
    <citation type="submission" date="2021-08" db="EMBL/GenBank/DDBJ databases">
        <title>Devosia salina sp. nov., isolated from the South China Sea sediment.</title>
        <authorList>
            <person name="Zhou Z."/>
        </authorList>
    </citation>
    <scope>NUCLEOTIDE SEQUENCE [LARGE SCALE GENOMIC DNA]</scope>
    <source>
        <strain evidence="2 3">SCS-3</strain>
    </source>
</reference>
<evidence type="ECO:0008006" key="4">
    <source>
        <dbReference type="Google" id="ProtNLM"/>
    </source>
</evidence>
<protein>
    <recommendedName>
        <fullName evidence="4">ParA family protein</fullName>
    </recommendedName>
</protein>
<organism evidence="2 3">
    <name type="scientific">Devosia salina</name>
    <dbReference type="NCBI Taxonomy" id="2860336"/>
    <lineage>
        <taxon>Bacteria</taxon>
        <taxon>Pseudomonadati</taxon>
        <taxon>Pseudomonadota</taxon>
        <taxon>Alphaproteobacteria</taxon>
        <taxon>Hyphomicrobiales</taxon>
        <taxon>Devosiaceae</taxon>
        <taxon>Devosia</taxon>
    </lineage>
</organism>
<dbReference type="RefSeq" id="WP_220305759.1">
    <property type="nucleotide sequence ID" value="NZ_CP080590.1"/>
</dbReference>
<dbReference type="InterPro" id="IPR027417">
    <property type="entry name" value="P-loop_NTPase"/>
</dbReference>
<gene>
    <name evidence="2" type="ORF">K1X15_01555</name>
</gene>
<feature type="region of interest" description="Disordered" evidence="1">
    <location>
        <begin position="1"/>
        <end position="20"/>
    </location>
</feature>
<evidence type="ECO:0000313" key="3">
    <source>
        <dbReference type="Proteomes" id="UP000825799"/>
    </source>
</evidence>
<evidence type="ECO:0000313" key="2">
    <source>
        <dbReference type="EMBL" id="QYO77298.1"/>
    </source>
</evidence>
<dbReference type="Proteomes" id="UP000825799">
    <property type="component" value="Chromosome"/>
</dbReference>
<proteinExistence type="predicted"/>
<dbReference type="Gene3D" id="3.40.50.300">
    <property type="entry name" value="P-loop containing nucleotide triphosphate hydrolases"/>
    <property type="match status" value="1"/>
</dbReference>
<dbReference type="EMBL" id="CP080590">
    <property type="protein sequence ID" value="QYO77298.1"/>
    <property type="molecule type" value="Genomic_DNA"/>
</dbReference>
<name>A0ABX8WFX4_9HYPH</name>
<evidence type="ECO:0000256" key="1">
    <source>
        <dbReference type="SAM" id="MobiDB-lite"/>
    </source>
</evidence>